<sequence length="171" mass="18134">TPTTSVDLRPTPAPTGDSSGLTTVHVTNQNDFSLLMPKAGEMISDAEHDGSAFCTPRSQAPGCNKRLPDGLIRAAAVERASDGSWVQVTGCLDSSKYPFASSDDGGQFDVRFPNGAQCTTGGYGASFIEQIEPTANRFCLRCCSSKNDQENCNSHQDKSGCLVAVPGQYDF</sequence>
<dbReference type="OrthoDB" id="3044029at2759"/>
<evidence type="ECO:0000313" key="3">
    <source>
        <dbReference type="Proteomes" id="UP000305948"/>
    </source>
</evidence>
<organism evidence="2 3">
    <name type="scientific">Heliocybe sulcata</name>
    <dbReference type="NCBI Taxonomy" id="5364"/>
    <lineage>
        <taxon>Eukaryota</taxon>
        <taxon>Fungi</taxon>
        <taxon>Dikarya</taxon>
        <taxon>Basidiomycota</taxon>
        <taxon>Agaricomycotina</taxon>
        <taxon>Agaricomycetes</taxon>
        <taxon>Gloeophyllales</taxon>
        <taxon>Gloeophyllaceae</taxon>
        <taxon>Heliocybe</taxon>
    </lineage>
</organism>
<feature type="non-terminal residue" evidence="2">
    <location>
        <position position="171"/>
    </location>
</feature>
<reference evidence="2 3" key="1">
    <citation type="journal article" date="2019" name="Nat. Ecol. Evol.">
        <title>Megaphylogeny resolves global patterns of mushroom evolution.</title>
        <authorList>
            <person name="Varga T."/>
            <person name="Krizsan K."/>
            <person name="Foldi C."/>
            <person name="Dima B."/>
            <person name="Sanchez-Garcia M."/>
            <person name="Sanchez-Ramirez S."/>
            <person name="Szollosi G.J."/>
            <person name="Szarkandi J.G."/>
            <person name="Papp V."/>
            <person name="Albert L."/>
            <person name="Andreopoulos W."/>
            <person name="Angelini C."/>
            <person name="Antonin V."/>
            <person name="Barry K.W."/>
            <person name="Bougher N.L."/>
            <person name="Buchanan P."/>
            <person name="Buyck B."/>
            <person name="Bense V."/>
            <person name="Catcheside P."/>
            <person name="Chovatia M."/>
            <person name="Cooper J."/>
            <person name="Damon W."/>
            <person name="Desjardin D."/>
            <person name="Finy P."/>
            <person name="Geml J."/>
            <person name="Haridas S."/>
            <person name="Hughes K."/>
            <person name="Justo A."/>
            <person name="Karasinski D."/>
            <person name="Kautmanova I."/>
            <person name="Kiss B."/>
            <person name="Kocsube S."/>
            <person name="Kotiranta H."/>
            <person name="LaButti K.M."/>
            <person name="Lechner B.E."/>
            <person name="Liimatainen K."/>
            <person name="Lipzen A."/>
            <person name="Lukacs Z."/>
            <person name="Mihaltcheva S."/>
            <person name="Morgado L.N."/>
            <person name="Niskanen T."/>
            <person name="Noordeloos M.E."/>
            <person name="Ohm R.A."/>
            <person name="Ortiz-Santana B."/>
            <person name="Ovrebo C."/>
            <person name="Racz N."/>
            <person name="Riley R."/>
            <person name="Savchenko A."/>
            <person name="Shiryaev A."/>
            <person name="Soop K."/>
            <person name="Spirin V."/>
            <person name="Szebenyi C."/>
            <person name="Tomsovsky M."/>
            <person name="Tulloss R.E."/>
            <person name="Uehling J."/>
            <person name="Grigoriev I.V."/>
            <person name="Vagvolgyi C."/>
            <person name="Papp T."/>
            <person name="Martin F.M."/>
            <person name="Miettinen O."/>
            <person name="Hibbett D.S."/>
            <person name="Nagy L.G."/>
        </authorList>
    </citation>
    <scope>NUCLEOTIDE SEQUENCE [LARGE SCALE GENOMIC DNA]</scope>
    <source>
        <strain evidence="2 3">OMC1185</strain>
    </source>
</reference>
<evidence type="ECO:0000256" key="1">
    <source>
        <dbReference type="SAM" id="MobiDB-lite"/>
    </source>
</evidence>
<feature type="region of interest" description="Disordered" evidence="1">
    <location>
        <begin position="1"/>
        <end position="21"/>
    </location>
</feature>
<gene>
    <name evidence="2" type="ORF">OE88DRAFT_1613543</name>
</gene>
<dbReference type="Proteomes" id="UP000305948">
    <property type="component" value="Unassembled WGS sequence"/>
</dbReference>
<keyword evidence="3" id="KW-1185">Reference proteome</keyword>
<dbReference type="STRING" id="5364.A0A5C3MMS0"/>
<dbReference type="AlphaFoldDB" id="A0A5C3MMS0"/>
<protein>
    <submittedName>
        <fullName evidence="2">Uncharacterized protein</fullName>
    </submittedName>
</protein>
<evidence type="ECO:0000313" key="2">
    <source>
        <dbReference type="EMBL" id="TFK46564.1"/>
    </source>
</evidence>
<name>A0A5C3MMS0_9AGAM</name>
<accession>A0A5C3MMS0</accession>
<proteinExistence type="predicted"/>
<dbReference type="EMBL" id="ML213529">
    <property type="protein sequence ID" value="TFK46564.1"/>
    <property type="molecule type" value="Genomic_DNA"/>
</dbReference>
<feature type="non-terminal residue" evidence="2">
    <location>
        <position position="1"/>
    </location>
</feature>